<sequence>MILEIRLTNFYSIKDEVVLDLRAANIKTQKAKSLSDNTITFGDTEVLKTAAIYGANASGKSNIIKAIRFCCSMIFSSHLNNNENTIFNFKTFKFKGFDKKPSSFIIRFISKGIEYEYGFSLTIHEIVTEELFYYPKGRKVKVFTRDERLGKDKSEVYSFGSVIKKPLDVADNTSRKTLYISRASQMDREIGKEIFTFFNEKFILGYVGFNGLSVERLFQENKAQLLKALKIADSDIQEIKIRKEKVAGKNINADLATQKLTVKDIEQEHLLVTTFHKSNPEVPFDLHTEESDGTREMFFIMLTILDIIKHDKILLIDEIEQSLHNKIVEYIVSLFHASSKAQLIFTTHNTHLLNLERFRKDQVFFVNKKPDGSSDLYSLFDYKDFRDTMDLEKAYLQGRFDAIPYINSSISNLKELMHETK</sequence>
<dbReference type="PANTHER" id="PTHR40396:SF1">
    <property type="entry name" value="ATPASE AAA-TYPE CORE DOMAIN-CONTAINING PROTEIN"/>
    <property type="match status" value="1"/>
</dbReference>
<evidence type="ECO:0000313" key="2">
    <source>
        <dbReference type="EMBL" id="MDN4167039.1"/>
    </source>
</evidence>
<feature type="domain" description="ATPase AAA-type core" evidence="1">
    <location>
        <begin position="51"/>
        <end position="354"/>
    </location>
</feature>
<dbReference type="Pfam" id="PF13304">
    <property type="entry name" value="AAA_21"/>
    <property type="match status" value="1"/>
</dbReference>
<dbReference type="SUPFAM" id="SSF52540">
    <property type="entry name" value="P-loop containing nucleoside triphosphate hydrolases"/>
    <property type="match status" value="1"/>
</dbReference>
<evidence type="ECO:0000313" key="3">
    <source>
        <dbReference type="Proteomes" id="UP001168552"/>
    </source>
</evidence>
<dbReference type="InterPro" id="IPR003959">
    <property type="entry name" value="ATPase_AAA_core"/>
</dbReference>
<name>A0ABT8F9V9_9BACT</name>
<dbReference type="InterPro" id="IPR027417">
    <property type="entry name" value="P-loop_NTPase"/>
</dbReference>
<comment type="caution">
    <text evidence="2">The sequence shown here is derived from an EMBL/GenBank/DDBJ whole genome shotgun (WGS) entry which is preliminary data.</text>
</comment>
<protein>
    <submittedName>
        <fullName evidence="2">ATP-binding protein</fullName>
    </submittedName>
</protein>
<dbReference type="EMBL" id="JAUHJS010000011">
    <property type="protein sequence ID" value="MDN4167039.1"/>
    <property type="molecule type" value="Genomic_DNA"/>
</dbReference>
<dbReference type="GO" id="GO:0005524">
    <property type="term" value="F:ATP binding"/>
    <property type="evidence" value="ECO:0007669"/>
    <property type="project" value="UniProtKB-KW"/>
</dbReference>
<dbReference type="PANTHER" id="PTHR40396">
    <property type="entry name" value="ATPASE-LIKE PROTEIN"/>
    <property type="match status" value="1"/>
</dbReference>
<reference evidence="2" key="1">
    <citation type="submission" date="2023-06" db="EMBL/GenBank/DDBJ databases">
        <title>Cytophagales bacterium Strain LB-30, isolated from soil.</title>
        <authorList>
            <person name="Liu B."/>
        </authorList>
    </citation>
    <scope>NUCLEOTIDE SEQUENCE</scope>
    <source>
        <strain evidence="2">LB-30</strain>
    </source>
</reference>
<keyword evidence="2" id="KW-0547">Nucleotide-binding</keyword>
<organism evidence="2 3">
    <name type="scientific">Shiella aurantiaca</name>
    <dbReference type="NCBI Taxonomy" id="3058365"/>
    <lineage>
        <taxon>Bacteria</taxon>
        <taxon>Pseudomonadati</taxon>
        <taxon>Bacteroidota</taxon>
        <taxon>Cytophagia</taxon>
        <taxon>Cytophagales</taxon>
        <taxon>Shiellaceae</taxon>
        <taxon>Shiella</taxon>
    </lineage>
</organism>
<dbReference type="RefSeq" id="WP_320005578.1">
    <property type="nucleotide sequence ID" value="NZ_JAUHJS010000011.1"/>
</dbReference>
<keyword evidence="2" id="KW-0067">ATP-binding</keyword>
<gene>
    <name evidence="2" type="ORF">QWY31_16125</name>
</gene>
<accession>A0ABT8F9V9</accession>
<evidence type="ECO:0000259" key="1">
    <source>
        <dbReference type="Pfam" id="PF13304"/>
    </source>
</evidence>
<keyword evidence="3" id="KW-1185">Reference proteome</keyword>
<dbReference type="Proteomes" id="UP001168552">
    <property type="component" value="Unassembled WGS sequence"/>
</dbReference>
<dbReference type="Gene3D" id="3.40.50.300">
    <property type="entry name" value="P-loop containing nucleotide triphosphate hydrolases"/>
    <property type="match status" value="1"/>
</dbReference>
<proteinExistence type="predicted"/>